<feature type="transmembrane region" description="Helical" evidence="6">
    <location>
        <begin position="175"/>
        <end position="193"/>
    </location>
</feature>
<feature type="transmembrane region" description="Helical" evidence="6">
    <location>
        <begin position="355"/>
        <end position="374"/>
    </location>
</feature>
<dbReference type="Pfam" id="PF01554">
    <property type="entry name" value="MatE"/>
    <property type="match status" value="2"/>
</dbReference>
<feature type="transmembrane region" description="Helical" evidence="6">
    <location>
        <begin position="497"/>
        <end position="518"/>
    </location>
</feature>
<keyword evidence="3 6" id="KW-0812">Transmembrane</keyword>
<evidence type="ECO:0000256" key="5">
    <source>
        <dbReference type="ARBA" id="ARBA00023136"/>
    </source>
</evidence>
<keyword evidence="5 6" id="KW-0472">Membrane</keyword>
<organism evidence="7 8">
    <name type="scientific">Digitaria exilis</name>
    <dbReference type="NCBI Taxonomy" id="1010633"/>
    <lineage>
        <taxon>Eukaryota</taxon>
        <taxon>Viridiplantae</taxon>
        <taxon>Streptophyta</taxon>
        <taxon>Embryophyta</taxon>
        <taxon>Tracheophyta</taxon>
        <taxon>Spermatophyta</taxon>
        <taxon>Magnoliopsida</taxon>
        <taxon>Liliopsida</taxon>
        <taxon>Poales</taxon>
        <taxon>Poaceae</taxon>
        <taxon>PACMAD clade</taxon>
        <taxon>Panicoideae</taxon>
        <taxon>Panicodae</taxon>
        <taxon>Paniceae</taxon>
        <taxon>Anthephorinae</taxon>
        <taxon>Digitaria</taxon>
    </lineage>
</organism>
<dbReference type="Proteomes" id="UP000636709">
    <property type="component" value="Unassembled WGS sequence"/>
</dbReference>
<feature type="transmembrane region" description="Helical" evidence="6">
    <location>
        <begin position="471"/>
        <end position="491"/>
    </location>
</feature>
<dbReference type="EMBL" id="JACEFO010000500">
    <property type="protein sequence ID" value="KAF8768634.1"/>
    <property type="molecule type" value="Genomic_DNA"/>
</dbReference>
<comment type="similarity">
    <text evidence="2 6">Belongs to the multi antimicrobial extrusion (MATE) (TC 2.A.66.1) family.</text>
</comment>
<evidence type="ECO:0000256" key="3">
    <source>
        <dbReference type="ARBA" id="ARBA00022692"/>
    </source>
</evidence>
<dbReference type="InterPro" id="IPR045069">
    <property type="entry name" value="MATE_euk"/>
</dbReference>
<feature type="transmembrane region" description="Helical" evidence="6">
    <location>
        <begin position="239"/>
        <end position="261"/>
    </location>
</feature>
<dbReference type="InterPro" id="IPR002528">
    <property type="entry name" value="MATE_fam"/>
</dbReference>
<dbReference type="GO" id="GO:0016020">
    <property type="term" value="C:membrane"/>
    <property type="evidence" value="ECO:0007669"/>
    <property type="project" value="UniProtKB-SubCell"/>
</dbReference>
<keyword evidence="8" id="KW-1185">Reference proteome</keyword>
<dbReference type="GO" id="GO:0042910">
    <property type="term" value="F:xenobiotic transmembrane transporter activity"/>
    <property type="evidence" value="ECO:0007669"/>
    <property type="project" value="InterPro"/>
</dbReference>
<feature type="transmembrane region" description="Helical" evidence="6">
    <location>
        <begin position="91"/>
        <end position="110"/>
    </location>
</feature>
<gene>
    <name evidence="7" type="ORF">HU200_007185</name>
</gene>
<accession>A0A835KPT3</accession>
<comment type="caution">
    <text evidence="7">The sequence shown here is derived from an EMBL/GenBank/DDBJ whole genome shotgun (WGS) entry which is preliminary data.</text>
</comment>
<feature type="transmembrane region" description="Helical" evidence="6">
    <location>
        <begin position="117"/>
        <end position="136"/>
    </location>
</feature>
<evidence type="ECO:0000256" key="1">
    <source>
        <dbReference type="ARBA" id="ARBA00004141"/>
    </source>
</evidence>
<evidence type="ECO:0000256" key="4">
    <source>
        <dbReference type="ARBA" id="ARBA00022989"/>
    </source>
</evidence>
<dbReference type="NCBIfam" id="TIGR00797">
    <property type="entry name" value="matE"/>
    <property type="match status" value="1"/>
</dbReference>
<sequence length="571" mass="59564">MSSCAAVTVACGDAAGAVDEALLTAPLLLPEAEVRLPMADELAPPPVLTARKPAARGTRLARAAKEAWSVSLSVTLPMMPSMSAGAAGAEARSILGLALPMILTGLLLYLRSMISMLFLGRLGGLALAGGSLAIGFANITGYSVLSGLAMGMEPICGQAFGAGHYELLGVTTQRAVLMLLAAAVPIAGLWSHMRPLLLLCGQDAGIAAVAETYILASLPDLLLQAFLHPVRIYLRTQSINLPLTLCAALAIALHLPINYLLVSVLGLGVRGVALASVLANLNLVLFLFAYIVFRDVHRRTGGLFAVTAESFRGWGELVGLALPSCVSVCLEWWWYEIMILLCGLLANPQATVASMGILIQTTSLIYIFPSSLGLGVSTRVSNELGANRPAHAGRAATVGLMLGFAFGAVACAFAWLVRGAWATMFTADPAIVALTASVLPILGACELGNCPQTAGCGVLRGSARPKDAASINLRSFYLVGTPVALGLAFWYHYDFQGLWLGLLAAQAACVVRMLLVISRTDWAAEAKRAQQLAGAGVVVTKEGMEVGAAGEDDKPGMTTVDVVVEQPKDQC</sequence>
<dbReference type="CDD" id="cd13132">
    <property type="entry name" value="MATE_eukaryotic"/>
    <property type="match status" value="1"/>
</dbReference>
<feature type="transmembrane region" description="Helical" evidence="6">
    <location>
        <begin position="314"/>
        <end position="335"/>
    </location>
</feature>
<evidence type="ECO:0000256" key="6">
    <source>
        <dbReference type="RuleBase" id="RU004914"/>
    </source>
</evidence>
<dbReference type="PANTHER" id="PTHR11206">
    <property type="entry name" value="MULTIDRUG RESISTANCE PROTEIN"/>
    <property type="match status" value="1"/>
</dbReference>
<dbReference type="OrthoDB" id="2126698at2759"/>
<evidence type="ECO:0000256" key="2">
    <source>
        <dbReference type="ARBA" id="ARBA00010199"/>
    </source>
</evidence>
<evidence type="ECO:0000313" key="7">
    <source>
        <dbReference type="EMBL" id="KAF8768634.1"/>
    </source>
</evidence>
<dbReference type="AlphaFoldDB" id="A0A835KPT3"/>
<keyword evidence="4 6" id="KW-1133">Transmembrane helix</keyword>
<evidence type="ECO:0000313" key="8">
    <source>
        <dbReference type="Proteomes" id="UP000636709"/>
    </source>
</evidence>
<proteinExistence type="inferred from homology"/>
<comment type="subcellular location">
    <subcellularLocation>
        <location evidence="1">Membrane</location>
        <topology evidence="1">Multi-pass membrane protein</topology>
    </subcellularLocation>
</comment>
<name>A0A835KPT3_9POAL</name>
<feature type="transmembrane region" description="Helical" evidence="6">
    <location>
        <begin position="395"/>
        <end position="417"/>
    </location>
</feature>
<dbReference type="GO" id="GO:1990961">
    <property type="term" value="P:xenobiotic detoxification by transmembrane export across the plasma membrane"/>
    <property type="evidence" value="ECO:0007669"/>
    <property type="project" value="InterPro"/>
</dbReference>
<reference evidence="7" key="1">
    <citation type="submission" date="2020-07" db="EMBL/GenBank/DDBJ databases">
        <title>Genome sequence and genetic diversity analysis of an under-domesticated orphan crop, white fonio (Digitaria exilis).</title>
        <authorList>
            <person name="Bennetzen J.L."/>
            <person name="Chen S."/>
            <person name="Ma X."/>
            <person name="Wang X."/>
            <person name="Yssel A.E.J."/>
            <person name="Chaluvadi S.R."/>
            <person name="Johnson M."/>
            <person name="Gangashetty P."/>
            <person name="Hamidou F."/>
            <person name="Sanogo M.D."/>
            <person name="Zwaenepoel A."/>
            <person name="Wallace J."/>
            <person name="Van De Peer Y."/>
            <person name="Van Deynze A."/>
        </authorList>
    </citation>
    <scope>NUCLEOTIDE SEQUENCE</scope>
    <source>
        <tissue evidence="7">Leaves</tissue>
    </source>
</reference>
<dbReference type="GO" id="GO:0015297">
    <property type="term" value="F:antiporter activity"/>
    <property type="evidence" value="ECO:0007669"/>
    <property type="project" value="InterPro"/>
</dbReference>
<feature type="transmembrane region" description="Helical" evidence="6">
    <location>
        <begin position="429"/>
        <end position="450"/>
    </location>
</feature>
<feature type="transmembrane region" description="Helical" evidence="6">
    <location>
        <begin position="273"/>
        <end position="293"/>
    </location>
</feature>
<protein>
    <recommendedName>
        <fullName evidence="6">Protein DETOXIFICATION</fullName>
    </recommendedName>
    <alternativeName>
        <fullName evidence="6">Multidrug and toxic compound extrusion protein</fullName>
    </alternativeName>
</protein>